<evidence type="ECO:0000256" key="6">
    <source>
        <dbReference type="ARBA" id="ARBA00022679"/>
    </source>
</evidence>
<comment type="pathway">
    <text evidence="2 14">Protein modification; protein glycosylation.</text>
</comment>
<comment type="caution">
    <text evidence="15">The sequence shown here is derived from an EMBL/GenBank/DDBJ whole genome shotgun (WGS) entry which is preliminary data.</text>
</comment>
<keyword evidence="7 14" id="KW-0812">Transmembrane</keyword>
<comment type="catalytic activity">
    <reaction evidence="12 14">
        <text>an alpha-D-Man-(1-&gt;2)-alpha-D-Man-(1-&gt;2)-alpha-D-Man-(1-&gt;3)-[alpha-D-Man-(1-&gt;6)]-beta-D-Man-(1-&gt;4)-beta-D-GlcNAc-(1-&gt;4)-alpha-D-GlcNAc-diphospho-di-trans,poly-cis-dolichol + a di-trans,poly-cis-dolichyl beta-D-mannosyl phosphate = an alpha-D-Man-(1-&gt;2)-alpha-D-Man-(1-&gt;2)-alpha-D-Man-(1-&gt;3)-[alpha-D-Man-(1-&gt;3)-alpha-D-Man-(1-&gt;6)]-beta-D-Man-(1-&gt;4)-beta-D-GlcNAc-(1-&gt;4)-alpha-D-GlcNAc-diphospho-di-trans,poly-cis-dolichol + a di-trans,poly-cis-dolichyl phosphate + H(+)</text>
        <dbReference type="Rhea" id="RHEA:29527"/>
        <dbReference type="Rhea" id="RHEA-COMP:19498"/>
        <dbReference type="Rhea" id="RHEA-COMP:19501"/>
        <dbReference type="Rhea" id="RHEA-COMP:19516"/>
        <dbReference type="Rhea" id="RHEA-COMP:19517"/>
        <dbReference type="ChEBI" id="CHEBI:15378"/>
        <dbReference type="ChEBI" id="CHEBI:57683"/>
        <dbReference type="ChEBI" id="CHEBI:58211"/>
        <dbReference type="ChEBI" id="CHEBI:132515"/>
        <dbReference type="ChEBI" id="CHEBI:132516"/>
        <dbReference type="EC" id="2.4.1.258"/>
    </reaction>
    <physiologicalReaction direction="left-to-right" evidence="12 14">
        <dbReference type="Rhea" id="RHEA:29528"/>
    </physiologicalReaction>
</comment>
<evidence type="ECO:0000256" key="1">
    <source>
        <dbReference type="ARBA" id="ARBA00004477"/>
    </source>
</evidence>
<evidence type="ECO:0000256" key="10">
    <source>
        <dbReference type="ARBA" id="ARBA00023136"/>
    </source>
</evidence>
<evidence type="ECO:0000313" key="16">
    <source>
        <dbReference type="Proteomes" id="UP000246991"/>
    </source>
</evidence>
<evidence type="ECO:0000256" key="9">
    <source>
        <dbReference type="ARBA" id="ARBA00022989"/>
    </source>
</evidence>
<dbReference type="Proteomes" id="UP000246991">
    <property type="component" value="Unassembled WGS sequence"/>
</dbReference>
<evidence type="ECO:0000256" key="13">
    <source>
        <dbReference type="ARBA" id="ARBA00093457"/>
    </source>
</evidence>
<dbReference type="GO" id="GO:0005789">
    <property type="term" value="C:endoplasmic reticulum membrane"/>
    <property type="evidence" value="ECO:0007669"/>
    <property type="project" value="UniProtKB-SubCell"/>
</dbReference>
<evidence type="ECO:0000256" key="7">
    <source>
        <dbReference type="ARBA" id="ARBA00022692"/>
    </source>
</evidence>
<comment type="subcellular location">
    <subcellularLocation>
        <location evidence="1 14">Endoplasmic reticulum membrane</location>
        <topology evidence="1 14">Multi-pass membrane protein</topology>
    </subcellularLocation>
</comment>
<dbReference type="PANTHER" id="PTHR12646:SF0">
    <property type="entry name" value="DOL-P-MAN:MAN(5)GLCNAC(2)-PP-DOL ALPHA-1,3-MANNOSYLTRANSFERASE"/>
    <property type="match status" value="1"/>
</dbReference>
<evidence type="ECO:0000256" key="3">
    <source>
        <dbReference type="ARBA" id="ARBA00011964"/>
    </source>
</evidence>
<dbReference type="Pfam" id="PF05208">
    <property type="entry name" value="ALG3"/>
    <property type="match status" value="1"/>
</dbReference>
<dbReference type="AlphaFoldDB" id="A0A317STQ2"/>
<evidence type="ECO:0000313" key="15">
    <source>
        <dbReference type="EMBL" id="PWW77734.1"/>
    </source>
</evidence>
<feature type="transmembrane region" description="Helical" evidence="14">
    <location>
        <begin position="332"/>
        <end position="351"/>
    </location>
</feature>
<dbReference type="STRING" id="42249.A0A317STQ2"/>
<dbReference type="InterPro" id="IPR007873">
    <property type="entry name" value="Glycosyltransferase_ALG3"/>
</dbReference>
<evidence type="ECO:0000256" key="8">
    <source>
        <dbReference type="ARBA" id="ARBA00022824"/>
    </source>
</evidence>
<reference evidence="15 16" key="1">
    <citation type="submission" date="2018-03" db="EMBL/GenBank/DDBJ databases">
        <title>Genomes of Pezizomycetes fungi and the evolution of truffles.</title>
        <authorList>
            <person name="Murat C."/>
            <person name="Payen T."/>
            <person name="Noel B."/>
            <person name="Kuo A."/>
            <person name="Martin F.M."/>
        </authorList>
    </citation>
    <scope>NUCLEOTIDE SEQUENCE [LARGE SCALE GENOMIC DNA]</scope>
    <source>
        <strain evidence="15">091103-1</strain>
    </source>
</reference>
<keyword evidence="10 14" id="KW-0472">Membrane</keyword>
<organism evidence="15 16">
    <name type="scientific">Tuber magnatum</name>
    <name type="common">white Piedmont truffle</name>
    <dbReference type="NCBI Taxonomy" id="42249"/>
    <lineage>
        <taxon>Eukaryota</taxon>
        <taxon>Fungi</taxon>
        <taxon>Dikarya</taxon>
        <taxon>Ascomycota</taxon>
        <taxon>Pezizomycotina</taxon>
        <taxon>Pezizomycetes</taxon>
        <taxon>Pezizales</taxon>
        <taxon>Tuberaceae</taxon>
        <taxon>Tuber</taxon>
    </lineage>
</organism>
<gene>
    <name evidence="15" type="ORF">C7212DRAFT_356813</name>
</gene>
<accession>A0A317STQ2</accession>
<feature type="transmembrane region" description="Helical" evidence="14">
    <location>
        <begin position="90"/>
        <end position="113"/>
    </location>
</feature>
<evidence type="ECO:0000256" key="5">
    <source>
        <dbReference type="ARBA" id="ARBA00022676"/>
    </source>
</evidence>
<dbReference type="EC" id="2.4.1.258" evidence="3 14"/>
<feature type="transmembrane region" description="Helical" evidence="14">
    <location>
        <begin position="208"/>
        <end position="230"/>
    </location>
</feature>
<sequence length="371" mass="41869">MEQVSQYRAGERDYSMIKGGTGPLVYPAGHVYIYNYLYGITRGGVDVGLGQWVFMGVYLVTAGVVGLCYREARAPPYLLPFLILSKRLHSIYMLRLFNDPFSILLLFLAVFAWQKKMWTLGSLAYSLSVGVKMNTLLALPAVGVLYLLALGRDKALRQAGIMLQVQLLLATPFLTEFPKSYLIRAFEFTRQFFFQWTVNWRFVGEEVFLSKGFSLGLLGLHACLLVFFLATRWSKPSDRSFPGFLKLLITPQEGLSEYQMNQRVTPRFVLTTILGANTIGMLCARSLHYQFYSWLAWGTPYLLWRSGFGPGWVTGLWAAQEWAWNVYPSTSSSSGTVVGVLAATVLGVWWGSRNKDEEELFVGKPRGGKEK</sequence>
<name>A0A317STQ2_9PEZI</name>
<comment type="function">
    <text evidence="11 14">Dol-P-Man:Man(5)GlcNAc(2)-PP-Dol alpha-1,3-mannosyltransferase that operates in the biosynthetic pathway of dolichol-linked oligosaccharides, the glycan precursors employed in protein asparagine (N)-glycosylation. The assembly of dolichol-linked oligosaccharides begins on the cytosolic side of the endoplasmic reticulum membrane and finishes in its lumen. The sequential addition of sugars to dolichol pyrophosphate produces dolichol-linked oligosaccharides containing fourteen sugars, including two GlcNAcs, nine mannoses and three glucoses. Once assembled, the oligosaccharide is transferred from the lipid to nascent proteins by oligosaccharyltransferases. In the lumen of the endoplasmic reticulum, adds the first dolichyl beta-D-mannosyl phosphate derived mannose in an alpha-1,3 linkage to Man(5)GlcNAc(2)-PP-dolichol to produce Man(6)GlcNAc(2)-PP-dolichol.</text>
</comment>
<feature type="transmembrane region" description="Helical" evidence="14">
    <location>
        <begin position="125"/>
        <end position="148"/>
    </location>
</feature>
<dbReference type="EMBL" id="PYWC01000020">
    <property type="protein sequence ID" value="PWW77734.1"/>
    <property type="molecule type" value="Genomic_DNA"/>
</dbReference>
<evidence type="ECO:0000256" key="4">
    <source>
        <dbReference type="ARBA" id="ARBA00015561"/>
    </source>
</evidence>
<dbReference type="OrthoDB" id="20028at2759"/>
<protein>
    <recommendedName>
        <fullName evidence="4 14">Dol-P-Man:Man(5)GlcNAc(2)-PP-Dol alpha-1,3-mannosyltransferase</fullName>
        <ecNumber evidence="3 14">2.4.1.258</ecNumber>
    </recommendedName>
    <alternativeName>
        <fullName evidence="14">Dol-P-Man-dependent alpha(1-3)-mannosyltransferase</fullName>
    </alternativeName>
</protein>
<feature type="transmembrane region" description="Helical" evidence="14">
    <location>
        <begin position="49"/>
        <end position="69"/>
    </location>
</feature>
<dbReference type="PANTHER" id="PTHR12646">
    <property type="entry name" value="NOT56 - RELATED"/>
    <property type="match status" value="1"/>
</dbReference>
<feature type="transmembrane region" description="Helical" evidence="14">
    <location>
        <begin position="268"/>
        <end position="287"/>
    </location>
</feature>
<evidence type="ECO:0000256" key="14">
    <source>
        <dbReference type="RuleBase" id="RU364047"/>
    </source>
</evidence>
<keyword evidence="5 14" id="KW-0328">Glycosyltransferase</keyword>
<evidence type="ECO:0000256" key="12">
    <source>
        <dbReference type="ARBA" id="ARBA00049506"/>
    </source>
</evidence>
<keyword evidence="9 14" id="KW-1133">Transmembrane helix</keyword>
<keyword evidence="6 14" id="KW-0808">Transferase</keyword>
<evidence type="ECO:0000256" key="11">
    <source>
        <dbReference type="ARBA" id="ARBA00044743"/>
    </source>
</evidence>
<dbReference type="UniPathway" id="UPA00378"/>
<proteinExistence type="inferred from homology"/>
<keyword evidence="8 14" id="KW-0256">Endoplasmic reticulum</keyword>
<evidence type="ECO:0000256" key="2">
    <source>
        <dbReference type="ARBA" id="ARBA00004922"/>
    </source>
</evidence>
<keyword evidence="16" id="KW-1185">Reference proteome</keyword>
<comment type="similarity">
    <text evidence="13">Belongs to the glycosyltransferase ALG3 family.</text>
</comment>
<dbReference type="GO" id="GO:0052925">
    <property type="term" value="F:dol-P-Man:Man(5)GlcNAc(2)-PP-Dol alpha-1,3-mannosyltransferase activity"/>
    <property type="evidence" value="ECO:0007669"/>
    <property type="project" value="UniProtKB-EC"/>
</dbReference>